<dbReference type="Pfam" id="PF05593">
    <property type="entry name" value="RHS_repeat"/>
    <property type="match status" value="6"/>
</dbReference>
<evidence type="ECO:0000313" key="3">
    <source>
        <dbReference type="EMBL" id="VFJ44546.1"/>
    </source>
</evidence>
<feature type="domain" description="Teneurin-like YD-shell" evidence="2">
    <location>
        <begin position="538"/>
        <end position="701"/>
    </location>
</feature>
<dbReference type="InterPro" id="IPR050708">
    <property type="entry name" value="T6SS_VgrG/RHS"/>
</dbReference>
<keyword evidence="1" id="KW-0677">Repeat</keyword>
<protein>
    <submittedName>
        <fullName evidence="3">YD repeat-containing protein</fullName>
    </submittedName>
</protein>
<gene>
    <name evidence="3" type="ORF">BECKFW1821A_GA0114235_100710</name>
</gene>
<dbReference type="PANTHER" id="PTHR32305">
    <property type="match status" value="1"/>
</dbReference>
<dbReference type="AlphaFoldDB" id="A0A450RZH5"/>
<dbReference type="InterPro" id="IPR031325">
    <property type="entry name" value="RHS_repeat"/>
</dbReference>
<dbReference type="InterPro" id="IPR056823">
    <property type="entry name" value="TEN-like_YD-shell"/>
</dbReference>
<dbReference type="PANTHER" id="PTHR32305:SF15">
    <property type="entry name" value="PROTEIN RHSA-RELATED"/>
    <property type="match status" value="1"/>
</dbReference>
<evidence type="ECO:0000256" key="1">
    <source>
        <dbReference type="ARBA" id="ARBA00022737"/>
    </source>
</evidence>
<proteinExistence type="predicted"/>
<name>A0A450RZH5_9GAMM</name>
<dbReference type="EMBL" id="CAADEW010000007">
    <property type="protein sequence ID" value="VFJ44546.1"/>
    <property type="molecule type" value="Genomic_DNA"/>
</dbReference>
<dbReference type="NCBIfam" id="TIGR01643">
    <property type="entry name" value="YD_repeat_2x"/>
    <property type="match status" value="14"/>
</dbReference>
<accession>A0A450RZH5</accession>
<dbReference type="Gene3D" id="2.180.10.10">
    <property type="entry name" value="RHS repeat-associated core"/>
    <property type="match status" value="4"/>
</dbReference>
<evidence type="ECO:0000259" key="2">
    <source>
        <dbReference type="Pfam" id="PF25023"/>
    </source>
</evidence>
<sequence length="774" mass="87662">MDFFVPERYIYRNGELSFRSPQCCFRYYRNNKAFDYVDALGNTETLDYDLYRRRTRVTDPRGGVREYSYDVNGALTKLLEPDGAILSFENTIDGLRRSKTDGIGYTTRYSYRFDRNPGDLPSDAKGQVTLEQDPFGHTLEVDYDPYNQPTRIRDKNGNQQYITYYTISDYVTGALAGKRQHIQVDLGGTLVTLETWTWNANGTPRRRIQTLDTTGTRKRFTDYTFDAGGLNLIGIRISATGTSDIITVDYTYDALGRKLTETTTRRASATDATQVDLTTHYQYDALDRIIKTTDPLGTITETVYDQNGKVREEKIHYKVSDDPVTYDTRVIATHTYNAADRRTGTTDMDGNVTRFRYDEMGNLIQTTDANGHVTRYEFDAMGRRVATIDANGHRTDTEYDLAGNMVRITDANDSATSFAYDALGRKTSTTTALGNQTLTGYDPNGNVTHITDANAVAGSQPKNNQGVSIFREYDEMNRLVREIDAQNGETRYQYDLVGNLTAIVDAEGRTTSFVHDDLGRLVETIDPLVETPNDRTVTLTHDEMGNVLTRTDREGQTIRYTYDLANRLVLTEYLADGSQEVRQYDSYGNLVALTNGDVAYTYTYDNHGRLETKTDTRQVNGAPVSRTLQFDYDPVGNLIRKTDYQGDITTLQYDSTNRLVALANRDYLQVSYHYDGAGRLLDRILSNGVKTRYVYDRDNRLIELTNRTASGTIIHAQHFQYDHMGNITGITDQDGQAVTYGYDSLYRLVSVDGPGSDGDRNFRLFKRVFKKICG</sequence>
<dbReference type="Pfam" id="PF25023">
    <property type="entry name" value="TEN_YD-shell"/>
    <property type="match status" value="1"/>
</dbReference>
<dbReference type="InterPro" id="IPR006530">
    <property type="entry name" value="YD"/>
</dbReference>
<reference evidence="3" key="1">
    <citation type="submission" date="2019-02" db="EMBL/GenBank/DDBJ databases">
        <authorList>
            <person name="Gruber-Vodicka R. H."/>
            <person name="Seah K. B. B."/>
        </authorList>
    </citation>
    <scope>NUCLEOTIDE SEQUENCE</scope>
    <source>
        <strain evidence="3">BECK_BZ15</strain>
    </source>
</reference>
<organism evidence="3">
    <name type="scientific">Candidatus Kentrum sp. FW</name>
    <dbReference type="NCBI Taxonomy" id="2126338"/>
    <lineage>
        <taxon>Bacteria</taxon>
        <taxon>Pseudomonadati</taxon>
        <taxon>Pseudomonadota</taxon>
        <taxon>Gammaproteobacteria</taxon>
        <taxon>Candidatus Kentrum</taxon>
    </lineage>
</organism>